<dbReference type="RefSeq" id="XP_070882032.1">
    <property type="nucleotide sequence ID" value="XM_071033782.1"/>
</dbReference>
<sequence length="375" mass="42501">MATAQVRDLIPLVDSQSKDPFLTLPPEIIQHVAYLLPTDVDRAHLASCSSRLASNILPAESHVWRWLFRDSYDDPTTRSGVNYKNDYQVRELVLSQGVNFRYGQKKEQTFWLKLLNEMILEARTLDPGAPRNLCRIRQVLANSEFLSRPVSGYMLKEPDPPSDVFCAVQLHLTFLALDPSMSVRCLRTDYDIGTVYAYTATLSELELRQTCADLDLDGHMVEVEHITLQLEKHPDPENWPSIFKECVFPLSEYTEDRIFFRGAQTYHGSGGRRVSPIRGFVEHVDGGGIRGSWGRIGFVAYVRARHLLPEEQGGNASFFDESWPPLDMVEDFDSIYGYEGVIVPGGSLIVGQWSDVRTKEDTGFEATGPFIFWSI</sequence>
<dbReference type="GeneID" id="98148854"/>
<name>A0ABR4LHY8_9EURO</name>
<evidence type="ECO:0000313" key="1">
    <source>
        <dbReference type="EMBL" id="KAL2863053.1"/>
    </source>
</evidence>
<keyword evidence="2" id="KW-1185">Reference proteome</keyword>
<accession>A0ABR4LHY8</accession>
<dbReference type="InterPro" id="IPR036047">
    <property type="entry name" value="F-box-like_dom_sf"/>
</dbReference>
<protein>
    <recommendedName>
        <fullName evidence="3">F-box domain-containing protein</fullName>
    </recommendedName>
</protein>
<gene>
    <name evidence="1" type="ORF">BJX67DRAFT_385033</name>
</gene>
<dbReference type="Proteomes" id="UP001610432">
    <property type="component" value="Unassembled WGS sequence"/>
</dbReference>
<dbReference type="EMBL" id="JBFXLQ010000057">
    <property type="protein sequence ID" value="KAL2863053.1"/>
    <property type="molecule type" value="Genomic_DNA"/>
</dbReference>
<organism evidence="1 2">
    <name type="scientific">Aspergillus lucknowensis</name>
    <dbReference type="NCBI Taxonomy" id="176173"/>
    <lineage>
        <taxon>Eukaryota</taxon>
        <taxon>Fungi</taxon>
        <taxon>Dikarya</taxon>
        <taxon>Ascomycota</taxon>
        <taxon>Pezizomycotina</taxon>
        <taxon>Eurotiomycetes</taxon>
        <taxon>Eurotiomycetidae</taxon>
        <taxon>Eurotiales</taxon>
        <taxon>Aspergillaceae</taxon>
        <taxon>Aspergillus</taxon>
        <taxon>Aspergillus subgen. Nidulantes</taxon>
    </lineage>
</organism>
<evidence type="ECO:0000313" key="2">
    <source>
        <dbReference type="Proteomes" id="UP001610432"/>
    </source>
</evidence>
<comment type="caution">
    <text evidence="1">The sequence shown here is derived from an EMBL/GenBank/DDBJ whole genome shotgun (WGS) entry which is preliminary data.</text>
</comment>
<reference evidence="1 2" key="1">
    <citation type="submission" date="2024-07" db="EMBL/GenBank/DDBJ databases">
        <title>Section-level genome sequencing and comparative genomics of Aspergillus sections Usti and Cavernicolus.</title>
        <authorList>
            <consortium name="Lawrence Berkeley National Laboratory"/>
            <person name="Nybo J.L."/>
            <person name="Vesth T.C."/>
            <person name="Theobald S."/>
            <person name="Frisvad J.C."/>
            <person name="Larsen T.O."/>
            <person name="Kjaerboelling I."/>
            <person name="Rothschild-Mancinelli K."/>
            <person name="Lyhne E.K."/>
            <person name="Kogle M.E."/>
            <person name="Barry K."/>
            <person name="Clum A."/>
            <person name="Na H."/>
            <person name="Ledsgaard L."/>
            <person name="Lin J."/>
            <person name="Lipzen A."/>
            <person name="Kuo A."/>
            <person name="Riley R."/>
            <person name="Mondo S."/>
            <person name="Labutti K."/>
            <person name="Haridas S."/>
            <person name="Pangalinan J."/>
            <person name="Salamov A.A."/>
            <person name="Simmons B.A."/>
            <person name="Magnuson J.K."/>
            <person name="Chen J."/>
            <person name="Drula E."/>
            <person name="Henrissat B."/>
            <person name="Wiebenga A."/>
            <person name="Lubbers R.J."/>
            <person name="Gomes A.C."/>
            <person name="Macurrencykelacurrency M.R."/>
            <person name="Stajich J."/>
            <person name="Grigoriev I.V."/>
            <person name="Mortensen U.H."/>
            <person name="De Vries R.P."/>
            <person name="Baker S.E."/>
            <person name="Andersen M.R."/>
        </authorList>
    </citation>
    <scope>NUCLEOTIDE SEQUENCE [LARGE SCALE GENOMIC DNA]</scope>
    <source>
        <strain evidence="1 2">CBS 449.75</strain>
    </source>
</reference>
<proteinExistence type="predicted"/>
<evidence type="ECO:0008006" key="3">
    <source>
        <dbReference type="Google" id="ProtNLM"/>
    </source>
</evidence>
<dbReference type="SUPFAM" id="SSF81383">
    <property type="entry name" value="F-box domain"/>
    <property type="match status" value="1"/>
</dbReference>